<dbReference type="InterPro" id="IPR055259">
    <property type="entry name" value="YkvP/CgeB_Glyco_trans-like"/>
</dbReference>
<evidence type="ECO:0000256" key="1">
    <source>
        <dbReference type="SAM" id="MobiDB-lite"/>
    </source>
</evidence>
<reference evidence="4" key="1">
    <citation type="journal article" date="2019" name="Int. J. Syst. Evol. Microbiol.">
        <title>The Global Catalogue of Microorganisms (GCM) 10K type strain sequencing project: providing services to taxonomists for standard genome sequencing and annotation.</title>
        <authorList>
            <consortium name="The Broad Institute Genomics Platform"/>
            <consortium name="The Broad Institute Genome Sequencing Center for Infectious Disease"/>
            <person name="Wu L."/>
            <person name="Ma J."/>
        </authorList>
    </citation>
    <scope>NUCLEOTIDE SEQUENCE [LARGE SCALE GENOMIC DNA]</scope>
    <source>
        <strain evidence="4">JCM 17986</strain>
    </source>
</reference>
<dbReference type="SUPFAM" id="SSF53756">
    <property type="entry name" value="UDP-Glycosyltransferase/glycogen phosphorylase"/>
    <property type="match status" value="1"/>
</dbReference>
<feature type="compositionally biased region" description="Low complexity" evidence="1">
    <location>
        <begin position="66"/>
        <end position="75"/>
    </location>
</feature>
<dbReference type="RefSeq" id="WP_345675999.1">
    <property type="nucleotide sequence ID" value="NZ_BAABHS010000009.1"/>
</dbReference>
<evidence type="ECO:0000313" key="4">
    <source>
        <dbReference type="Proteomes" id="UP001500466"/>
    </source>
</evidence>
<feature type="domain" description="Spore protein YkvP/CgeB glycosyl transferase-like" evidence="2">
    <location>
        <begin position="894"/>
        <end position="1000"/>
    </location>
</feature>
<keyword evidence="4" id="KW-1185">Reference proteome</keyword>
<feature type="compositionally biased region" description="Basic residues" evidence="1">
    <location>
        <begin position="171"/>
        <end position="183"/>
    </location>
</feature>
<dbReference type="EMBL" id="BAABHS010000009">
    <property type="protein sequence ID" value="GAA4964391.1"/>
    <property type="molecule type" value="Genomic_DNA"/>
</dbReference>
<feature type="region of interest" description="Disordered" evidence="1">
    <location>
        <begin position="392"/>
        <end position="448"/>
    </location>
</feature>
<sequence>MADTESVVTGTDAAEDTSTGRAAVAVGETAGGTAPEVVATENASSPSAVAAAKAKPRRSRKRVAPEEPSAAAEPADGTPDAAGVAAESGTPAPAKPRRTRKATADAEVPAPAKRAKRAPRKTAAAGPGEPGEPGEPKPTRRTPKAKVAEAPAAAAPTTDEAPEPTTSATRTGRRPGKRAPSKRKTAEAVAETVAAEGTTPAADATPGGDGAVSVLAGGPADAAGSSPVGSAPAAADGSPAEAAVPTGDTLTDEQAETTPRTADDRDRESADERAAADTEADAAHREAGAVVDALGEAADGADALGDSAGHAADARAAGAGVADHHDTKKPSVATSFLADAAVGPPGSGPEAPAETDPAGSESGGGVDALGDSAEPAFAHRVVPPSAAVVADLGAHDADTASDEDAATSSAPRAHDGSAAAPPTADATLRASGSTDPDDTSRALSDSAAAPDVAALPDAVPAAADFDLAADLAAATPPNDSTPGPADDLEALLPILDERPRARATRVDPTAVRPTLPRVLLTAETPLEPGSAPLEHSRALAERGNYVLLAVPAEAAEVSTSATAEGGGVLRVVNVPVDPETAADISLARADVAALEGGGFVTGIRRKFARRRLAQVRQGVWSAAAADPGWADRCADAYAPYRDAFAPQTEAHVADARSVEADPVTRTGTRLAVGPTNTAGQGREWARAVRTHIPGVGTETFALSSGNSFGYDADHAVSTDDWLSRTWQLRQLAYVLDNFSHVLAECAMPPFGRLNGPWANFDLAELDAAGIALALAFHGSEIRDPAAQRERVPFSPFDPDHELTRALQSKVDRLGPVVRDLDLPKFVSTPDLLHDVPGADWLPVVVDPGLWASDRVPLERDRPVVVHAPSSPFTKGTALIEPVVEELHDAGLIEYRRIKGVSHADMPAVLADADIVLDQFVFGAYGVMSVQALAAGRVTLCYLHESVTQYLPDGLPIVNADPDTLRDELERVVAERDAARRIAARGPAYVREHHDGTRSAEVLARFLGATPRAAQ</sequence>
<feature type="compositionally biased region" description="Low complexity" evidence="1">
    <location>
        <begin position="19"/>
        <end position="34"/>
    </location>
</feature>
<feature type="compositionally biased region" description="Basic and acidic residues" evidence="1">
    <location>
        <begin position="261"/>
        <end position="287"/>
    </location>
</feature>
<evidence type="ECO:0000313" key="3">
    <source>
        <dbReference type="EMBL" id="GAA4964391.1"/>
    </source>
</evidence>
<protein>
    <recommendedName>
        <fullName evidence="2">Spore protein YkvP/CgeB glycosyl transferase-like domain-containing protein</fullName>
    </recommendedName>
</protein>
<dbReference type="Pfam" id="PF13524">
    <property type="entry name" value="Glyco_trans_1_2"/>
    <property type="match status" value="1"/>
</dbReference>
<feature type="compositionally biased region" description="Low complexity" evidence="1">
    <location>
        <begin position="288"/>
        <end position="321"/>
    </location>
</feature>
<feature type="compositionally biased region" description="Low complexity" evidence="1">
    <location>
        <begin position="216"/>
        <end position="245"/>
    </location>
</feature>
<feature type="region of interest" description="Disordered" evidence="1">
    <location>
        <begin position="1"/>
        <end position="380"/>
    </location>
</feature>
<feature type="compositionally biased region" description="Low complexity" evidence="1">
    <location>
        <begin position="187"/>
        <end position="206"/>
    </location>
</feature>
<proteinExistence type="predicted"/>
<dbReference type="Gene3D" id="3.40.50.2000">
    <property type="entry name" value="Glycogen Phosphorylase B"/>
    <property type="match status" value="1"/>
</dbReference>
<evidence type="ECO:0000259" key="2">
    <source>
        <dbReference type="Pfam" id="PF13524"/>
    </source>
</evidence>
<feature type="compositionally biased region" description="Low complexity" evidence="1">
    <location>
        <begin position="148"/>
        <end position="169"/>
    </location>
</feature>
<accession>A0ABP9H908</accession>
<dbReference type="Proteomes" id="UP001500466">
    <property type="component" value="Unassembled WGS sequence"/>
</dbReference>
<feature type="compositionally biased region" description="Low complexity" evidence="1">
    <location>
        <begin position="43"/>
        <end position="53"/>
    </location>
</feature>
<organism evidence="3 4">
    <name type="scientific">Yinghuangia aomiensis</name>
    <dbReference type="NCBI Taxonomy" id="676205"/>
    <lineage>
        <taxon>Bacteria</taxon>
        <taxon>Bacillati</taxon>
        <taxon>Actinomycetota</taxon>
        <taxon>Actinomycetes</taxon>
        <taxon>Kitasatosporales</taxon>
        <taxon>Streptomycetaceae</taxon>
        <taxon>Yinghuangia</taxon>
    </lineage>
</organism>
<gene>
    <name evidence="3" type="ORF">GCM10023205_30630</name>
</gene>
<comment type="caution">
    <text evidence="3">The sequence shown here is derived from an EMBL/GenBank/DDBJ whole genome shotgun (WGS) entry which is preliminary data.</text>
</comment>
<name>A0ABP9H908_9ACTN</name>
<feature type="compositionally biased region" description="Low complexity" evidence="1">
    <location>
        <begin position="340"/>
        <end position="352"/>
    </location>
</feature>